<organism evidence="1 2">
    <name type="scientific">Aequorivita sublithincola (strain DSM 14238 / LMG 21431 / ACAM 643 / 9-3)</name>
    <dbReference type="NCBI Taxonomy" id="746697"/>
    <lineage>
        <taxon>Bacteria</taxon>
        <taxon>Pseudomonadati</taxon>
        <taxon>Bacteroidota</taxon>
        <taxon>Flavobacteriia</taxon>
        <taxon>Flavobacteriales</taxon>
        <taxon>Flavobacteriaceae</taxon>
        <taxon>Aequorivita</taxon>
    </lineage>
</organism>
<evidence type="ECO:0000313" key="2">
    <source>
        <dbReference type="Proteomes" id="UP000006049"/>
    </source>
</evidence>
<dbReference type="Proteomes" id="UP000006049">
    <property type="component" value="Chromosome"/>
</dbReference>
<dbReference type="EMBL" id="CP003280">
    <property type="protein sequence ID" value="AFL81568.1"/>
    <property type="molecule type" value="Genomic_DNA"/>
</dbReference>
<proteinExistence type="predicted"/>
<accession>I3YX50</accession>
<dbReference type="PATRIC" id="fig|746697.3.peg.2142"/>
<dbReference type="RefSeq" id="WP_014782821.1">
    <property type="nucleotide sequence ID" value="NC_018013.1"/>
</dbReference>
<protein>
    <submittedName>
        <fullName evidence="1">Uncharacterized protein</fullName>
    </submittedName>
</protein>
<name>I3YX50_AEQSU</name>
<dbReference type="AlphaFoldDB" id="I3YX50"/>
<keyword evidence="2" id="KW-1185">Reference proteome</keyword>
<gene>
    <name evidence="1" type="ordered locus">Aeqsu_2105</name>
</gene>
<dbReference type="KEGG" id="asl:Aeqsu_2105"/>
<reference evidence="1 2" key="1">
    <citation type="submission" date="2012-06" db="EMBL/GenBank/DDBJ databases">
        <title>The complete genome of Aequorivita sublithincola DSM 14238.</title>
        <authorList>
            <consortium name="US DOE Joint Genome Institute (JGI-PGF)"/>
            <person name="Lucas S."/>
            <person name="Copeland A."/>
            <person name="Lapidus A."/>
            <person name="Goodwin L."/>
            <person name="Pitluck S."/>
            <person name="Peters L."/>
            <person name="Munk A.C.C."/>
            <person name="Kyrpides N."/>
            <person name="Mavromatis K."/>
            <person name="Pagani I."/>
            <person name="Ivanova N."/>
            <person name="Ovchinnikova G."/>
            <person name="Zeytun A."/>
            <person name="Detter J.C."/>
            <person name="Han C."/>
            <person name="Land M."/>
            <person name="Hauser L."/>
            <person name="Markowitz V."/>
            <person name="Cheng J.-F."/>
            <person name="Hugenholtz P."/>
            <person name="Woyke T."/>
            <person name="Wu D."/>
            <person name="Tindall B."/>
            <person name="Faehnrich R."/>
            <person name="Brambilla E."/>
            <person name="Klenk H.-P."/>
            <person name="Eisen J.A."/>
        </authorList>
    </citation>
    <scope>NUCLEOTIDE SEQUENCE [LARGE SCALE GENOMIC DNA]</scope>
    <source>
        <strain evidence="2">DSM 14238 / LMG 21431 / ACAM 643 / 9-3</strain>
    </source>
</reference>
<sequence length="223" mass="24828">MEIFQHIFKTLKMIKQTGKILLILLLINVAFTSCNNKKNESTDAEKEKVVADKKEKTTDATHSFDITLVKGSETIEFSETVPSKEGGAIYNDQKSLTDEQGGRNRTIMMFIGKKYNRGKAGIFGIIRVDENLKPFTNVKRGDKSASTLSIRPKDQGDEYNGISGTMTFSDLKYVLPMPMSGAACFTLNFEGEFQKNGNKEDIYHGSGTIVISPEKAMGVYKKK</sequence>
<evidence type="ECO:0000313" key="1">
    <source>
        <dbReference type="EMBL" id="AFL81568.1"/>
    </source>
</evidence>
<dbReference type="HOGENOM" id="CLU_1238061_0_0_10"/>
<dbReference type="OrthoDB" id="9842517at2"/>